<keyword evidence="3" id="KW-1185">Reference proteome</keyword>
<keyword evidence="1" id="KW-0812">Transmembrane</keyword>
<organism evidence="2 3">
    <name type="scientific">Tetracentron sinense</name>
    <name type="common">Spur-leaf</name>
    <dbReference type="NCBI Taxonomy" id="13715"/>
    <lineage>
        <taxon>Eukaryota</taxon>
        <taxon>Viridiplantae</taxon>
        <taxon>Streptophyta</taxon>
        <taxon>Embryophyta</taxon>
        <taxon>Tracheophyta</taxon>
        <taxon>Spermatophyta</taxon>
        <taxon>Magnoliopsida</taxon>
        <taxon>Trochodendrales</taxon>
        <taxon>Trochodendraceae</taxon>
        <taxon>Tetracentron</taxon>
    </lineage>
</organism>
<sequence length="550" mass="62366">MGIVLGLIPITLAFFVLNAPYFQELVTSTVFDGYTERPYEALLFPGIGFGPFAAQLRSLRNGIYITHPGLSKDSGRASGGQCSPGHKGPGTIQGKKPCLFTMERIEANDTVCEIGDEVSNQIKTPISKLATSIRQKLETVPPLSSICCIHRVSKKLRNLNDAAYTPQVISIGPFHRGKESLLAMEEHKWRYLCSFLDSFPPKELEDYVEALRGLEKSARQCYAEPIKLGSDEFVEMMLLDGFFILVLFIKNFIREWRDTSDPIFHTEWMWGAIMLDLLLLENQIPFFVLQCLLDLSAIRDQVNSCPSLLELIPVSFYLLKNNEIPKTIYRSQVKHLLDFVQSCHTPSPVLSQGDRRCDVTRSATELNEAGVRFMVAKSNCLLDISFRNGVLEMPSLKIEDATETIFRNLIAWEQFQELPYCGVASYASLMDCLISTPKDVSLLIRYGIIENWLGDDDDVSHLFNNLVKEVSLDTDKFYFSSVCEDLNEHCKKPWHRWMASLKRDYFNTPWAIISFIAAVVLLILTFIQTVLSLMSTSWNSGVTLRQNLFL</sequence>
<keyword evidence="1" id="KW-0472">Membrane</keyword>
<dbReference type="EMBL" id="JABCRI010000019">
    <property type="protein sequence ID" value="KAF8389075.1"/>
    <property type="molecule type" value="Genomic_DNA"/>
</dbReference>
<accession>A0A834YJD0</accession>
<name>A0A834YJD0_TETSI</name>
<comment type="caution">
    <text evidence="2">The sequence shown here is derived from an EMBL/GenBank/DDBJ whole genome shotgun (WGS) entry which is preliminary data.</text>
</comment>
<reference evidence="2 3" key="1">
    <citation type="submission" date="2020-04" db="EMBL/GenBank/DDBJ databases">
        <title>Plant Genome Project.</title>
        <authorList>
            <person name="Zhang R.-G."/>
        </authorList>
    </citation>
    <scope>NUCLEOTIDE SEQUENCE [LARGE SCALE GENOMIC DNA]</scope>
    <source>
        <strain evidence="2">YNK0</strain>
        <tissue evidence="2">Leaf</tissue>
    </source>
</reference>
<evidence type="ECO:0000313" key="3">
    <source>
        <dbReference type="Proteomes" id="UP000655225"/>
    </source>
</evidence>
<dbReference type="Proteomes" id="UP000655225">
    <property type="component" value="Unassembled WGS sequence"/>
</dbReference>
<dbReference type="PANTHER" id="PTHR31170">
    <property type="entry name" value="BNAC04G53230D PROTEIN"/>
    <property type="match status" value="1"/>
</dbReference>
<protein>
    <submittedName>
        <fullName evidence="2">Uncharacterized protein</fullName>
    </submittedName>
</protein>
<dbReference type="OrthoDB" id="1378449at2759"/>
<evidence type="ECO:0000256" key="1">
    <source>
        <dbReference type="SAM" id="Phobius"/>
    </source>
</evidence>
<keyword evidence="1" id="KW-1133">Transmembrane helix</keyword>
<dbReference type="AlphaFoldDB" id="A0A834YJD0"/>
<dbReference type="Pfam" id="PF03140">
    <property type="entry name" value="DUF247"/>
    <property type="match status" value="1"/>
</dbReference>
<proteinExistence type="predicted"/>
<evidence type="ECO:0000313" key="2">
    <source>
        <dbReference type="EMBL" id="KAF8389075.1"/>
    </source>
</evidence>
<dbReference type="PANTHER" id="PTHR31170:SF25">
    <property type="entry name" value="BNAA09G04570D PROTEIN"/>
    <property type="match status" value="1"/>
</dbReference>
<dbReference type="OMA" id="CNTPWAF"/>
<gene>
    <name evidence="2" type="ORF">HHK36_025760</name>
</gene>
<feature type="transmembrane region" description="Helical" evidence="1">
    <location>
        <begin position="510"/>
        <end position="531"/>
    </location>
</feature>
<dbReference type="InterPro" id="IPR004158">
    <property type="entry name" value="DUF247_pln"/>
</dbReference>